<feature type="region of interest" description="Disordered" evidence="2">
    <location>
        <begin position="32"/>
        <end position="100"/>
    </location>
</feature>
<accession>A0AAJ7SA89</accession>
<feature type="coiled-coil region" evidence="1">
    <location>
        <begin position="529"/>
        <end position="556"/>
    </location>
</feature>
<gene>
    <name evidence="5" type="primary">LOC108630935</name>
</gene>
<name>A0AAJ7SA89_9HYME</name>
<feature type="compositionally biased region" description="Basic residues" evidence="2">
    <location>
        <begin position="156"/>
        <end position="177"/>
    </location>
</feature>
<sequence>MLLTLFRLTMIVPLLISAVYQVEANREKLSFVPSKESKSVDESRLTQSAALSNQDSISEDNDSEFEEEVRKVDNEREMRSGRNSVGSAENRFARSEGGNRGLAHKMAKDALKSPKMQETMRRLSHVKSPKGILHASVKVPGVKIGPKITEDGRRSKDARHKGRRKKKRKRHHRKFRTQHAGSLKRGSSKNHPRIERLLRRDPRVLGADDPTLGYQTNYGSPDDYRNENYDASYPVNAAASGQVPGDNDVPESRYNDDFEPINTKIYDPNEVQQPSEQEIPDRLNYLNQYEIPEHLQSLSPSEPVDTDINEAVEPQPPQLQTFNYQPEAILPPADDFQQNIANQPSLENVRVPSLKEEDAEFRTQPSYTPLQLYGNHDEADEALRNYLIQSKYNYPSINMPNAMDEPLGKILESLGINVNGGGSNSFNQNPSLSEGVNHQITPYALEHLISPNYLKKKPQKEISNYYEGNNARGSEFEANRLRNRNNIREGYLRRHSQNGEYGDDILKQLEEERRPTHNMNISIAVHDTKEVANQILDTIMEELEELKADKSKNNKREGLPCRLSGSWSTAQAGVKMDMKVVNRTITVTLSELTGQPLHESLLNATWNISGHVPFKRGAPFSLTAIDNSTSSIAVFVGSCKVCQGVDTIAGVWSIARQPKGCRDFQVATTVFNDIFRKSKLSSLKEKGANSTDNTTKHEKRKS</sequence>
<organism evidence="4 5">
    <name type="scientific">Ceratina calcarata</name>
    <dbReference type="NCBI Taxonomy" id="156304"/>
    <lineage>
        <taxon>Eukaryota</taxon>
        <taxon>Metazoa</taxon>
        <taxon>Ecdysozoa</taxon>
        <taxon>Arthropoda</taxon>
        <taxon>Hexapoda</taxon>
        <taxon>Insecta</taxon>
        <taxon>Pterygota</taxon>
        <taxon>Neoptera</taxon>
        <taxon>Endopterygota</taxon>
        <taxon>Hymenoptera</taxon>
        <taxon>Apocrita</taxon>
        <taxon>Aculeata</taxon>
        <taxon>Apoidea</taxon>
        <taxon>Anthophila</taxon>
        <taxon>Apidae</taxon>
        <taxon>Ceratina</taxon>
        <taxon>Zadontomerus</taxon>
    </lineage>
</organism>
<evidence type="ECO:0000256" key="1">
    <source>
        <dbReference type="SAM" id="Coils"/>
    </source>
</evidence>
<keyword evidence="3" id="KW-0732">Signal</keyword>
<feature type="compositionally biased region" description="Basic and acidic residues" evidence="2">
    <location>
        <begin position="192"/>
        <end position="203"/>
    </location>
</feature>
<feature type="compositionally biased region" description="Polar residues" evidence="2">
    <location>
        <begin position="45"/>
        <end position="56"/>
    </location>
</feature>
<dbReference type="Gene3D" id="2.40.128.30">
    <property type="entry name" value="Avidin-like"/>
    <property type="match status" value="1"/>
</dbReference>
<evidence type="ECO:0000313" key="4">
    <source>
        <dbReference type="Proteomes" id="UP000694925"/>
    </source>
</evidence>
<evidence type="ECO:0000313" key="5">
    <source>
        <dbReference type="RefSeq" id="XP_026674370.1"/>
    </source>
</evidence>
<dbReference type="RefSeq" id="XP_026674370.1">
    <property type="nucleotide sequence ID" value="XM_026818569.1"/>
</dbReference>
<feature type="compositionally biased region" description="Acidic residues" evidence="2">
    <location>
        <begin position="57"/>
        <end position="67"/>
    </location>
</feature>
<evidence type="ECO:0000256" key="3">
    <source>
        <dbReference type="SAM" id="SignalP"/>
    </source>
</evidence>
<feature type="compositionally biased region" description="Basic and acidic residues" evidence="2">
    <location>
        <begin position="32"/>
        <end position="44"/>
    </location>
</feature>
<keyword evidence="4" id="KW-1185">Reference proteome</keyword>
<feature type="chain" id="PRO_5042480213" evidence="3">
    <location>
        <begin position="25"/>
        <end position="702"/>
    </location>
</feature>
<evidence type="ECO:0000256" key="2">
    <source>
        <dbReference type="SAM" id="MobiDB-lite"/>
    </source>
</evidence>
<feature type="region of interest" description="Disordered" evidence="2">
    <location>
        <begin position="683"/>
        <end position="702"/>
    </location>
</feature>
<feature type="signal peptide" evidence="3">
    <location>
        <begin position="1"/>
        <end position="24"/>
    </location>
</feature>
<feature type="compositionally biased region" description="Basic and acidic residues" evidence="2">
    <location>
        <begin position="68"/>
        <end position="80"/>
    </location>
</feature>
<dbReference type="InterPro" id="IPR036896">
    <property type="entry name" value="Avidin-like_sf"/>
</dbReference>
<dbReference type="GeneID" id="108630935"/>
<keyword evidence="1" id="KW-0175">Coiled coil</keyword>
<dbReference type="AlphaFoldDB" id="A0AAJ7SA89"/>
<reference evidence="5" key="1">
    <citation type="submission" date="2025-08" db="UniProtKB">
        <authorList>
            <consortium name="RefSeq"/>
        </authorList>
    </citation>
    <scope>IDENTIFICATION</scope>
    <source>
        <tissue evidence="5">Whole body</tissue>
    </source>
</reference>
<dbReference type="KEGG" id="ccal:108630935"/>
<protein>
    <submittedName>
        <fullName evidence="5">Uncharacterized protein LOC108630935</fullName>
    </submittedName>
</protein>
<dbReference type="Proteomes" id="UP000694925">
    <property type="component" value="Unplaced"/>
</dbReference>
<proteinExistence type="predicted"/>
<feature type="region of interest" description="Disordered" evidence="2">
    <location>
        <begin position="143"/>
        <end position="225"/>
    </location>
</feature>